<dbReference type="InterPro" id="IPR053142">
    <property type="entry name" value="PchR_regulatory_protein"/>
</dbReference>
<dbReference type="GO" id="GO:0003700">
    <property type="term" value="F:DNA-binding transcription factor activity"/>
    <property type="evidence" value="ECO:0007669"/>
    <property type="project" value="InterPro"/>
</dbReference>
<keyword evidence="2" id="KW-0804">Transcription</keyword>
<dbReference type="AlphaFoldDB" id="A0A3S9NY52"/>
<reference evidence="4 5" key="1">
    <citation type="submission" date="2018-12" db="EMBL/GenBank/DDBJ databases">
        <title>Flammeovirga pectinis sp. nov., isolated from the gut of the Korean scallop, Patinopecten yessoensis.</title>
        <authorList>
            <person name="Bae J.-W."/>
            <person name="Jeong Y.-S."/>
            <person name="Kang W."/>
        </authorList>
    </citation>
    <scope>NUCLEOTIDE SEQUENCE [LARGE SCALE GENOMIC DNA]</scope>
    <source>
        <strain evidence="4 5">L12M1</strain>
    </source>
</reference>
<dbReference type="Pfam" id="PF12833">
    <property type="entry name" value="HTH_18"/>
    <property type="match status" value="1"/>
</dbReference>
<feature type="domain" description="HTH araC/xylS-type" evidence="3">
    <location>
        <begin position="222"/>
        <end position="320"/>
    </location>
</feature>
<organism evidence="4 5">
    <name type="scientific">Flammeovirga pectinis</name>
    <dbReference type="NCBI Taxonomy" id="2494373"/>
    <lineage>
        <taxon>Bacteria</taxon>
        <taxon>Pseudomonadati</taxon>
        <taxon>Bacteroidota</taxon>
        <taxon>Cytophagia</taxon>
        <taxon>Cytophagales</taxon>
        <taxon>Flammeovirgaceae</taxon>
        <taxon>Flammeovirga</taxon>
    </lineage>
</organism>
<proteinExistence type="predicted"/>
<sequence length="321" mass="37796">MLTQNSMSKNIKLNNSPVTNQLVKLQTALGGDLVSEHHLVIDNEILVGDIHYYTNGYTDFTIVEVEVREDLKIEFFHIDDFHYTAQFFGKNLVYSKGKEEDIQISIPNGFFILKDAESIHMHFKKGEKVEQVTIYFTKEILREESNVFLEKLDSFIFHEGDANLRVWKRAVFTSKPLDKDLREEWYLLKMMELNLIFQNVIRKIGTKGEKRVYSDYEIDIAFLIKKVITEDIKNKPIVSDLALEYGINLNKLEKIFRYVFNETIYQFYKTVRINKVKEEIYTTDKAFTEIAYDYGYTDVNHMSKNFKANFGLTPSQFKENN</sequence>
<gene>
    <name evidence="4" type="ORF">EI427_01235</name>
</gene>
<dbReference type="InterPro" id="IPR018060">
    <property type="entry name" value="HTH_AraC"/>
</dbReference>
<dbReference type="KEGG" id="fll:EI427_01235"/>
<dbReference type="PROSITE" id="PS01124">
    <property type="entry name" value="HTH_ARAC_FAMILY_2"/>
    <property type="match status" value="1"/>
</dbReference>
<dbReference type="InterPro" id="IPR009057">
    <property type="entry name" value="Homeodomain-like_sf"/>
</dbReference>
<dbReference type="SUPFAM" id="SSF46689">
    <property type="entry name" value="Homeodomain-like"/>
    <property type="match status" value="1"/>
</dbReference>
<evidence type="ECO:0000256" key="1">
    <source>
        <dbReference type="ARBA" id="ARBA00023015"/>
    </source>
</evidence>
<evidence type="ECO:0000259" key="3">
    <source>
        <dbReference type="PROSITE" id="PS01124"/>
    </source>
</evidence>
<evidence type="ECO:0000313" key="5">
    <source>
        <dbReference type="Proteomes" id="UP000267268"/>
    </source>
</evidence>
<dbReference type="GO" id="GO:0043565">
    <property type="term" value="F:sequence-specific DNA binding"/>
    <property type="evidence" value="ECO:0007669"/>
    <property type="project" value="InterPro"/>
</dbReference>
<dbReference type="EMBL" id="CP034562">
    <property type="protein sequence ID" value="AZQ60882.1"/>
    <property type="molecule type" value="Genomic_DNA"/>
</dbReference>
<evidence type="ECO:0000313" key="4">
    <source>
        <dbReference type="EMBL" id="AZQ60882.1"/>
    </source>
</evidence>
<protein>
    <submittedName>
        <fullName evidence="4">AraC family transcriptional regulator</fullName>
    </submittedName>
</protein>
<dbReference type="PANTHER" id="PTHR47893:SF1">
    <property type="entry name" value="REGULATORY PROTEIN PCHR"/>
    <property type="match status" value="1"/>
</dbReference>
<accession>A0A3S9NY52</accession>
<dbReference type="SMART" id="SM00342">
    <property type="entry name" value="HTH_ARAC"/>
    <property type="match status" value="1"/>
</dbReference>
<dbReference type="Proteomes" id="UP000267268">
    <property type="component" value="Chromosome 1"/>
</dbReference>
<dbReference type="Gene3D" id="1.10.10.60">
    <property type="entry name" value="Homeodomain-like"/>
    <property type="match status" value="1"/>
</dbReference>
<evidence type="ECO:0000256" key="2">
    <source>
        <dbReference type="ARBA" id="ARBA00023163"/>
    </source>
</evidence>
<dbReference type="PANTHER" id="PTHR47893">
    <property type="entry name" value="REGULATORY PROTEIN PCHR"/>
    <property type="match status" value="1"/>
</dbReference>
<keyword evidence="5" id="KW-1185">Reference proteome</keyword>
<name>A0A3S9NY52_9BACT</name>
<keyword evidence="1" id="KW-0805">Transcription regulation</keyword>
<dbReference type="OrthoDB" id="1266582at2"/>